<dbReference type="Proteomes" id="UP000623958">
    <property type="component" value="Unassembled WGS sequence"/>
</dbReference>
<dbReference type="AlphaFoldDB" id="A0A919F7Y9"/>
<proteinExistence type="predicted"/>
<reference evidence="1" key="2">
    <citation type="submission" date="2020-09" db="EMBL/GenBank/DDBJ databases">
        <authorList>
            <person name="Sun Q."/>
            <person name="Ohkuma M."/>
        </authorList>
    </citation>
    <scope>NUCLEOTIDE SEQUENCE</scope>
    <source>
        <strain evidence="1">JCM 13306</strain>
    </source>
</reference>
<evidence type="ECO:0000313" key="1">
    <source>
        <dbReference type="EMBL" id="GHH52466.1"/>
    </source>
</evidence>
<protein>
    <submittedName>
        <fullName evidence="1">Uncharacterized protein</fullName>
    </submittedName>
</protein>
<sequence>MLEFALQHFHLRNFRSHPDPVMTQTKRKAAKAIKQKPMSKAVALDVRVSQLEAVVKSLANQVAAVQDHVVRVDNAAGEYVLKLESAVTALQARRSKK</sequence>
<keyword evidence="2" id="KW-1185">Reference proteome</keyword>
<evidence type="ECO:0000313" key="2">
    <source>
        <dbReference type="Proteomes" id="UP000623958"/>
    </source>
</evidence>
<dbReference type="EMBL" id="BNBA01000010">
    <property type="protein sequence ID" value="GHH52466.1"/>
    <property type="molecule type" value="Genomic_DNA"/>
</dbReference>
<accession>A0A919F7Y9</accession>
<reference evidence="1" key="1">
    <citation type="journal article" date="2014" name="Int. J. Syst. Evol. Microbiol.">
        <title>Complete genome sequence of Corynebacterium casei LMG S-19264T (=DSM 44701T), isolated from a smear-ripened cheese.</title>
        <authorList>
            <consortium name="US DOE Joint Genome Institute (JGI-PGF)"/>
            <person name="Walter F."/>
            <person name="Albersmeier A."/>
            <person name="Kalinowski J."/>
            <person name="Ruckert C."/>
        </authorList>
    </citation>
    <scope>NUCLEOTIDE SEQUENCE</scope>
    <source>
        <strain evidence="1">JCM 13306</strain>
    </source>
</reference>
<gene>
    <name evidence="1" type="ORF">GCM10009090_16480</name>
</gene>
<name>A0A919F7Y9_9XANT</name>
<comment type="caution">
    <text evidence="1">The sequence shown here is derived from an EMBL/GenBank/DDBJ whole genome shotgun (WGS) entry which is preliminary data.</text>
</comment>
<organism evidence="1 2">
    <name type="scientific">Xanthomonas boreopolis</name>
    <dbReference type="NCBI Taxonomy" id="86183"/>
    <lineage>
        <taxon>Bacteria</taxon>
        <taxon>Pseudomonadati</taxon>
        <taxon>Pseudomonadota</taxon>
        <taxon>Gammaproteobacteria</taxon>
        <taxon>Lysobacterales</taxon>
        <taxon>Lysobacteraceae</taxon>
        <taxon>Xanthomonas</taxon>
    </lineage>
</organism>